<sequence>KSVSSKFPWYAAASVAVFVVGGGAAFILLRLLFVFSCVVWRNYSEFQFGLGYNNSVSCGGCCVRRSIQLVGK</sequence>
<keyword evidence="1" id="KW-1133">Transmembrane helix</keyword>
<dbReference type="EnsemblPlants" id="Pp3c25_2039V3.2">
    <property type="protein sequence ID" value="PAC:32980833.CDS.1"/>
    <property type="gene ID" value="Pp3c25_2039"/>
</dbReference>
<dbReference type="EnsemblPlants" id="Pp3c25_2039V3.3">
    <property type="protein sequence ID" value="PAC:32980834.CDS.1"/>
    <property type="gene ID" value="Pp3c25_2039"/>
</dbReference>
<dbReference type="EMBL" id="ABEU02000025">
    <property type="status" value="NOT_ANNOTATED_CDS"/>
    <property type="molecule type" value="Genomic_DNA"/>
</dbReference>
<accession>A0A7I4A2R8</accession>
<feature type="transmembrane region" description="Helical" evidence="1">
    <location>
        <begin position="12"/>
        <end position="40"/>
    </location>
</feature>
<organism evidence="2 3">
    <name type="scientific">Physcomitrium patens</name>
    <name type="common">Spreading-leaved earth moss</name>
    <name type="synonym">Physcomitrella patens</name>
    <dbReference type="NCBI Taxonomy" id="3218"/>
    <lineage>
        <taxon>Eukaryota</taxon>
        <taxon>Viridiplantae</taxon>
        <taxon>Streptophyta</taxon>
        <taxon>Embryophyta</taxon>
        <taxon>Bryophyta</taxon>
        <taxon>Bryophytina</taxon>
        <taxon>Bryopsida</taxon>
        <taxon>Funariidae</taxon>
        <taxon>Funariales</taxon>
        <taxon>Funariaceae</taxon>
        <taxon>Physcomitrium</taxon>
    </lineage>
</organism>
<name>A0A7I4A2R8_PHYPA</name>
<proteinExistence type="predicted"/>
<dbReference type="Gramene" id="Pp3c25_2039V3.2">
    <property type="protein sequence ID" value="PAC:32980833.CDS.1"/>
    <property type="gene ID" value="Pp3c25_2039"/>
</dbReference>
<evidence type="ECO:0000256" key="1">
    <source>
        <dbReference type="SAM" id="Phobius"/>
    </source>
</evidence>
<dbReference type="Proteomes" id="UP000006727">
    <property type="component" value="Chromosome 25"/>
</dbReference>
<evidence type="ECO:0000313" key="3">
    <source>
        <dbReference type="Proteomes" id="UP000006727"/>
    </source>
</evidence>
<keyword evidence="1" id="KW-0472">Membrane</keyword>
<keyword evidence="3" id="KW-1185">Reference proteome</keyword>
<evidence type="ECO:0000313" key="2">
    <source>
        <dbReference type="EnsemblPlants" id="PAC:32980834.CDS.1"/>
    </source>
</evidence>
<keyword evidence="1" id="KW-0812">Transmembrane</keyword>
<reference evidence="2 3" key="1">
    <citation type="journal article" date="2008" name="Science">
        <title>The Physcomitrella genome reveals evolutionary insights into the conquest of land by plants.</title>
        <authorList>
            <person name="Rensing S."/>
            <person name="Lang D."/>
            <person name="Zimmer A."/>
            <person name="Terry A."/>
            <person name="Salamov A."/>
            <person name="Shapiro H."/>
            <person name="Nishiyama T."/>
            <person name="Perroud P.-F."/>
            <person name="Lindquist E."/>
            <person name="Kamisugi Y."/>
            <person name="Tanahashi T."/>
            <person name="Sakakibara K."/>
            <person name="Fujita T."/>
            <person name="Oishi K."/>
            <person name="Shin-I T."/>
            <person name="Kuroki Y."/>
            <person name="Toyoda A."/>
            <person name="Suzuki Y."/>
            <person name="Hashimoto A."/>
            <person name="Yamaguchi K."/>
            <person name="Sugano A."/>
            <person name="Kohara Y."/>
            <person name="Fujiyama A."/>
            <person name="Anterola A."/>
            <person name="Aoki S."/>
            <person name="Ashton N."/>
            <person name="Barbazuk W.B."/>
            <person name="Barker E."/>
            <person name="Bennetzen J."/>
            <person name="Bezanilla M."/>
            <person name="Blankenship R."/>
            <person name="Cho S.H."/>
            <person name="Dutcher S."/>
            <person name="Estelle M."/>
            <person name="Fawcett J.A."/>
            <person name="Gundlach H."/>
            <person name="Hanada K."/>
            <person name="Heyl A."/>
            <person name="Hicks K.A."/>
            <person name="Hugh J."/>
            <person name="Lohr M."/>
            <person name="Mayer K."/>
            <person name="Melkozernov A."/>
            <person name="Murata T."/>
            <person name="Nelson D."/>
            <person name="Pils B."/>
            <person name="Prigge M."/>
            <person name="Reiss B."/>
            <person name="Renner T."/>
            <person name="Rombauts S."/>
            <person name="Rushton P."/>
            <person name="Sanderfoot A."/>
            <person name="Schween G."/>
            <person name="Shiu S.-H."/>
            <person name="Stueber K."/>
            <person name="Theodoulou F.L."/>
            <person name="Tu H."/>
            <person name="Van de Peer Y."/>
            <person name="Verrier P.J."/>
            <person name="Waters E."/>
            <person name="Wood A."/>
            <person name="Yang L."/>
            <person name="Cove D."/>
            <person name="Cuming A."/>
            <person name="Hasebe M."/>
            <person name="Lucas S."/>
            <person name="Mishler D.B."/>
            <person name="Reski R."/>
            <person name="Grigoriev I."/>
            <person name="Quatrano R.S."/>
            <person name="Boore J.L."/>
        </authorList>
    </citation>
    <scope>NUCLEOTIDE SEQUENCE [LARGE SCALE GENOMIC DNA]</scope>
    <source>
        <strain evidence="2 3">cv. Gransden 2004</strain>
    </source>
</reference>
<dbReference type="Gramene" id="Pp3c25_2039V3.3">
    <property type="protein sequence ID" value="PAC:32980834.CDS.1"/>
    <property type="gene ID" value="Pp3c25_2039"/>
</dbReference>
<protein>
    <submittedName>
        <fullName evidence="2">Uncharacterized protein</fullName>
    </submittedName>
</protein>
<dbReference type="AlphaFoldDB" id="A0A7I4A2R8"/>
<reference evidence="2" key="3">
    <citation type="submission" date="2020-12" db="UniProtKB">
        <authorList>
            <consortium name="EnsemblPlants"/>
        </authorList>
    </citation>
    <scope>IDENTIFICATION</scope>
</reference>
<reference evidence="2 3" key="2">
    <citation type="journal article" date="2018" name="Plant J.">
        <title>The Physcomitrella patens chromosome-scale assembly reveals moss genome structure and evolution.</title>
        <authorList>
            <person name="Lang D."/>
            <person name="Ullrich K.K."/>
            <person name="Murat F."/>
            <person name="Fuchs J."/>
            <person name="Jenkins J."/>
            <person name="Haas F.B."/>
            <person name="Piednoel M."/>
            <person name="Gundlach H."/>
            <person name="Van Bel M."/>
            <person name="Meyberg R."/>
            <person name="Vives C."/>
            <person name="Morata J."/>
            <person name="Symeonidi A."/>
            <person name="Hiss M."/>
            <person name="Muchero W."/>
            <person name="Kamisugi Y."/>
            <person name="Saleh O."/>
            <person name="Blanc G."/>
            <person name="Decker E.L."/>
            <person name="van Gessel N."/>
            <person name="Grimwood J."/>
            <person name="Hayes R.D."/>
            <person name="Graham S.W."/>
            <person name="Gunter L.E."/>
            <person name="McDaniel S.F."/>
            <person name="Hoernstein S.N.W."/>
            <person name="Larsson A."/>
            <person name="Li F.W."/>
            <person name="Perroud P.F."/>
            <person name="Phillips J."/>
            <person name="Ranjan P."/>
            <person name="Rokshar D.S."/>
            <person name="Rothfels C.J."/>
            <person name="Schneider L."/>
            <person name="Shu S."/>
            <person name="Stevenson D.W."/>
            <person name="Thummler F."/>
            <person name="Tillich M."/>
            <person name="Villarreal Aguilar J.C."/>
            <person name="Widiez T."/>
            <person name="Wong G.K."/>
            <person name="Wymore A."/>
            <person name="Zhang Y."/>
            <person name="Zimmer A.D."/>
            <person name="Quatrano R.S."/>
            <person name="Mayer K.F.X."/>
            <person name="Goodstein D."/>
            <person name="Casacuberta J.M."/>
            <person name="Vandepoele K."/>
            <person name="Reski R."/>
            <person name="Cuming A.C."/>
            <person name="Tuskan G.A."/>
            <person name="Maumus F."/>
            <person name="Salse J."/>
            <person name="Schmutz J."/>
            <person name="Rensing S.A."/>
        </authorList>
    </citation>
    <scope>NUCLEOTIDE SEQUENCE [LARGE SCALE GENOMIC DNA]</scope>
    <source>
        <strain evidence="2 3">cv. Gransden 2004</strain>
    </source>
</reference>